<dbReference type="RefSeq" id="WP_088709871.1">
    <property type="nucleotide sequence ID" value="NZ_LSTO01000001.1"/>
</dbReference>
<evidence type="ECO:0000313" key="6">
    <source>
        <dbReference type="Proteomes" id="UP000197535"/>
    </source>
</evidence>
<protein>
    <submittedName>
        <fullName evidence="5">Branched-chain amino acid ABC transporter substrate-binding protein</fullName>
    </submittedName>
</protein>
<evidence type="ECO:0000313" key="5">
    <source>
        <dbReference type="EMBL" id="OWW21642.1"/>
    </source>
</evidence>
<dbReference type="PANTHER" id="PTHR30483">
    <property type="entry name" value="LEUCINE-SPECIFIC-BINDING PROTEIN"/>
    <property type="match status" value="1"/>
</dbReference>
<proteinExistence type="inferred from homology"/>
<dbReference type="Pfam" id="PF13458">
    <property type="entry name" value="Peripla_BP_6"/>
    <property type="match status" value="1"/>
</dbReference>
<keyword evidence="6" id="KW-1185">Reference proteome</keyword>
<feature type="chain" id="PRO_5012038652" evidence="3">
    <location>
        <begin position="20"/>
        <end position="375"/>
    </location>
</feature>
<dbReference type="AlphaFoldDB" id="A0A254TK00"/>
<sequence>MKIRKLLFLSLFAAGPALADINIGVIASLTGPAAALGAETKKAVALFPATVGGEKVNYILMDDGTDPTNAVKNVRKLISEDKVDAIIGPNLISTAVAMADVANAERTPMVSVAPLDVSGDKRGYIFRSEPSADLMVARVVADMVDSGAKTVGFIGFSDSWGELLLKALTKASEGKLKIVATERYGRADPSVQAQVLKVVSAKPDVVFIGASGTPAAMPQITLRDRGYKGRIYQSHGVTSKEFLRVGGKAVEGALIPVGPVLVAEQLPDSHPAKKSGVAFVKDLEGKNGPDSRSTFAGASWDAWLLVQNAINGALKGKAKPGTAEFRNALRDSIEKTSKLVGTNGVYTMGSGDHAGYDPSAIVMIKVENNNWKLVK</sequence>
<keyword evidence="2 3" id="KW-0732">Signal</keyword>
<dbReference type="InterPro" id="IPR028081">
    <property type="entry name" value="Leu-bd"/>
</dbReference>
<organism evidence="5 6">
    <name type="scientific">Noviherbaspirillum denitrificans</name>
    <dbReference type="NCBI Taxonomy" id="1968433"/>
    <lineage>
        <taxon>Bacteria</taxon>
        <taxon>Pseudomonadati</taxon>
        <taxon>Pseudomonadota</taxon>
        <taxon>Betaproteobacteria</taxon>
        <taxon>Burkholderiales</taxon>
        <taxon>Oxalobacteraceae</taxon>
        <taxon>Noviherbaspirillum</taxon>
    </lineage>
</organism>
<feature type="domain" description="Leucine-binding protein" evidence="4">
    <location>
        <begin position="21"/>
        <end position="365"/>
    </location>
</feature>
<dbReference type="InterPro" id="IPR028082">
    <property type="entry name" value="Peripla_BP_I"/>
</dbReference>
<evidence type="ECO:0000259" key="4">
    <source>
        <dbReference type="Pfam" id="PF13458"/>
    </source>
</evidence>
<dbReference type="Gene3D" id="3.40.50.2300">
    <property type="match status" value="2"/>
</dbReference>
<dbReference type="CDD" id="cd06333">
    <property type="entry name" value="PBP1_ABC_RPA1789-like"/>
    <property type="match status" value="1"/>
</dbReference>
<comment type="caution">
    <text evidence="5">The sequence shown here is derived from an EMBL/GenBank/DDBJ whole genome shotgun (WGS) entry which is preliminary data.</text>
</comment>
<reference evidence="5 6" key="1">
    <citation type="submission" date="2016-02" db="EMBL/GenBank/DDBJ databases">
        <authorList>
            <person name="Wen L."/>
            <person name="He K."/>
            <person name="Yang H."/>
        </authorList>
    </citation>
    <scope>NUCLEOTIDE SEQUENCE [LARGE SCALE GENOMIC DNA]</scope>
    <source>
        <strain evidence="5 6">TSA40</strain>
    </source>
</reference>
<feature type="signal peptide" evidence="3">
    <location>
        <begin position="1"/>
        <end position="19"/>
    </location>
</feature>
<dbReference type="SUPFAM" id="SSF53822">
    <property type="entry name" value="Periplasmic binding protein-like I"/>
    <property type="match status" value="1"/>
</dbReference>
<dbReference type="OrthoDB" id="5290698at2"/>
<comment type="similarity">
    <text evidence="1">Belongs to the leucine-binding protein family.</text>
</comment>
<evidence type="ECO:0000256" key="2">
    <source>
        <dbReference type="ARBA" id="ARBA00022729"/>
    </source>
</evidence>
<name>A0A254TK00_9BURK</name>
<dbReference type="EMBL" id="LSTO01000001">
    <property type="protein sequence ID" value="OWW21642.1"/>
    <property type="molecule type" value="Genomic_DNA"/>
</dbReference>
<evidence type="ECO:0000256" key="3">
    <source>
        <dbReference type="SAM" id="SignalP"/>
    </source>
</evidence>
<dbReference type="PANTHER" id="PTHR30483:SF38">
    <property type="entry name" value="BLR7848 PROTEIN"/>
    <property type="match status" value="1"/>
</dbReference>
<dbReference type="InterPro" id="IPR051010">
    <property type="entry name" value="BCAA_transport"/>
</dbReference>
<dbReference type="Proteomes" id="UP000197535">
    <property type="component" value="Unassembled WGS sequence"/>
</dbReference>
<accession>A0A254TK00</accession>
<evidence type="ECO:0000256" key="1">
    <source>
        <dbReference type="ARBA" id="ARBA00010062"/>
    </source>
</evidence>
<gene>
    <name evidence="5" type="ORF">AYR66_21290</name>
</gene>